<evidence type="ECO:0000313" key="2">
    <source>
        <dbReference type="EMBL" id="PAN21503.2"/>
    </source>
</evidence>
<feature type="compositionally biased region" description="Basic residues" evidence="1">
    <location>
        <begin position="55"/>
        <end position="66"/>
    </location>
</feature>
<feature type="compositionally biased region" description="Low complexity" evidence="1">
    <location>
        <begin position="78"/>
        <end position="91"/>
    </location>
</feature>
<proteinExistence type="predicted"/>
<protein>
    <submittedName>
        <fullName evidence="2">Uncharacterized protein</fullName>
    </submittedName>
</protein>
<sequence length="113" mass="11980">MEKAVLEGGARQRAAQPAGAAASHGGVRPRRATLPAHGGSLAQQPGGRGQGLGARRAKHGSRARRPARCDGRSRQQSAPAGLLRRQGAAARRGGRRGRGPGTQGRERWRVWRR</sequence>
<accession>A0A2S3HF91</accession>
<organism evidence="2">
    <name type="scientific">Panicum hallii</name>
    <dbReference type="NCBI Taxonomy" id="206008"/>
    <lineage>
        <taxon>Eukaryota</taxon>
        <taxon>Viridiplantae</taxon>
        <taxon>Streptophyta</taxon>
        <taxon>Embryophyta</taxon>
        <taxon>Tracheophyta</taxon>
        <taxon>Spermatophyta</taxon>
        <taxon>Magnoliopsida</taxon>
        <taxon>Liliopsida</taxon>
        <taxon>Poales</taxon>
        <taxon>Poaceae</taxon>
        <taxon>PACMAD clade</taxon>
        <taxon>Panicoideae</taxon>
        <taxon>Panicodae</taxon>
        <taxon>Paniceae</taxon>
        <taxon>Panicinae</taxon>
        <taxon>Panicum</taxon>
        <taxon>Panicum sect. Panicum</taxon>
    </lineage>
</organism>
<reference evidence="2" key="1">
    <citation type="submission" date="2018-04" db="EMBL/GenBank/DDBJ databases">
        <title>WGS assembly of Panicum hallii.</title>
        <authorList>
            <person name="Lovell J."/>
            <person name="Jenkins J."/>
            <person name="Lowry D."/>
            <person name="Mamidi S."/>
            <person name="Sreedasyam A."/>
            <person name="Weng X."/>
            <person name="Barry K."/>
            <person name="Bonette J."/>
            <person name="Campitelli B."/>
            <person name="Daum C."/>
            <person name="Gordon S."/>
            <person name="Gould B."/>
            <person name="Lipzen A."/>
            <person name="Macqueen A."/>
            <person name="Palacio-Mejia J."/>
            <person name="Plott C."/>
            <person name="Shakirov E."/>
            <person name="Shu S."/>
            <person name="Yoshinaga Y."/>
            <person name="Zane M."/>
            <person name="Rokhsar D."/>
            <person name="Grimwood J."/>
            <person name="Schmutz J."/>
            <person name="Juenger T."/>
        </authorList>
    </citation>
    <scope>NUCLEOTIDE SEQUENCE [LARGE SCALE GENOMIC DNA]</scope>
    <source>
        <strain evidence="2">FIL2</strain>
    </source>
</reference>
<name>A0A2S3HF91_9POAL</name>
<dbReference type="Proteomes" id="UP000243499">
    <property type="component" value="Chromosome 3"/>
</dbReference>
<evidence type="ECO:0000256" key="1">
    <source>
        <dbReference type="SAM" id="MobiDB-lite"/>
    </source>
</evidence>
<feature type="region of interest" description="Disordered" evidence="1">
    <location>
        <begin position="1"/>
        <end position="113"/>
    </location>
</feature>
<dbReference type="AlphaFoldDB" id="A0A2S3HF91"/>
<dbReference type="EMBL" id="CM008048">
    <property type="protein sequence ID" value="PAN21503.2"/>
    <property type="molecule type" value="Genomic_DNA"/>
</dbReference>
<gene>
    <name evidence="2" type="ORF">PAHAL_3G472100</name>
</gene>
<feature type="compositionally biased region" description="Low complexity" evidence="1">
    <location>
        <begin position="8"/>
        <end position="22"/>
    </location>
</feature>
<dbReference type="Gramene" id="PAN21503">
    <property type="protein sequence ID" value="PAN21503"/>
    <property type="gene ID" value="PAHAL_3G472100"/>
</dbReference>
<feature type="compositionally biased region" description="Basic and acidic residues" evidence="1">
    <location>
        <begin position="104"/>
        <end position="113"/>
    </location>
</feature>